<sequence length="536" mass="58443">MTGSNNGSESSEQTLLGDLNDHEKGSFHSQHSAPPQRSPVSIPDKSLVQSSLRSAPSRSTSRKNSTLHALALSLVASVDSGLVSRKDPSASWGTKTSQNGRRDKISSQSPSTSLQKVSQQTSYQQVPPGMKRQSRHQHDPRCLKQSSSRTLLGALTLLTGKEKPKLPPAKLGQDKTGKGSSTRQGHRQKCQKRREVEPEPHIEGSIHSDFQADRTTEVFASIVDIPVEEHPAEDFLGSTNPNFSGDTALAMHAANPAVTQIAEHDDSKVDNRGDSQLVVDDTSSRFSFGSKMPSVIRPRRRHSAYGSLPPRVDPSTGPIPGSRRDSWNGSGIAKHSDAHHSQQRSAMSLFSAYRHQAGPIYASSTTAVFAGVKAGETSPPPSIVSSHILVEREVNHDVSTPALVENKDRVSDYAEDISLNQQETDAGKLEKMAKVPEEESCILEHGRADKVRRKDTKVGGKEPNTKCKEKQQGNRWVRRRRKSNQVDAQVASEKPQNHKHSPGKSGRRARAPIDGHGNTSVNQSSHKMLITNRGVK</sequence>
<reference evidence="1" key="1">
    <citation type="submission" date="2023-04" db="EMBL/GenBank/DDBJ databases">
        <title>Draft Genome sequencing of Naganishia species isolated from polar environments using Oxford Nanopore Technology.</title>
        <authorList>
            <person name="Leo P."/>
            <person name="Venkateswaran K."/>
        </authorList>
    </citation>
    <scope>NUCLEOTIDE SEQUENCE</scope>
    <source>
        <strain evidence="1">MNA-CCFEE 5423</strain>
    </source>
</reference>
<keyword evidence="2" id="KW-1185">Reference proteome</keyword>
<proteinExistence type="predicted"/>
<dbReference type="EMBL" id="JASBWT010000011">
    <property type="protein sequence ID" value="KAJ9100465.1"/>
    <property type="molecule type" value="Genomic_DNA"/>
</dbReference>
<evidence type="ECO:0000313" key="1">
    <source>
        <dbReference type="EMBL" id="KAJ9100465.1"/>
    </source>
</evidence>
<protein>
    <submittedName>
        <fullName evidence="1">Uncharacterized protein</fullName>
    </submittedName>
</protein>
<dbReference type="Proteomes" id="UP001227268">
    <property type="component" value="Unassembled WGS sequence"/>
</dbReference>
<evidence type="ECO:0000313" key="2">
    <source>
        <dbReference type="Proteomes" id="UP001227268"/>
    </source>
</evidence>
<comment type="caution">
    <text evidence="1">The sequence shown here is derived from an EMBL/GenBank/DDBJ whole genome shotgun (WGS) entry which is preliminary data.</text>
</comment>
<organism evidence="1 2">
    <name type="scientific">Naganishia friedmannii</name>
    <dbReference type="NCBI Taxonomy" id="89922"/>
    <lineage>
        <taxon>Eukaryota</taxon>
        <taxon>Fungi</taxon>
        <taxon>Dikarya</taxon>
        <taxon>Basidiomycota</taxon>
        <taxon>Agaricomycotina</taxon>
        <taxon>Tremellomycetes</taxon>
        <taxon>Filobasidiales</taxon>
        <taxon>Filobasidiaceae</taxon>
        <taxon>Naganishia</taxon>
    </lineage>
</organism>
<accession>A0ACC2VM19</accession>
<gene>
    <name evidence="1" type="ORF">QFC21_003503</name>
</gene>
<name>A0ACC2VM19_9TREE</name>